<dbReference type="PANTHER" id="PTHR41913">
    <property type="entry name" value="DUF1684 DOMAIN-CONTAINING PROTEIN"/>
    <property type="match status" value="1"/>
</dbReference>
<evidence type="ECO:0000313" key="2">
    <source>
        <dbReference type="Proteomes" id="UP000540506"/>
    </source>
</evidence>
<gene>
    <name evidence="1" type="ORF">FHR34_007507</name>
</gene>
<dbReference type="EMBL" id="JACHJV010000003">
    <property type="protein sequence ID" value="MBB4928410.1"/>
    <property type="molecule type" value="Genomic_DNA"/>
</dbReference>
<dbReference type="PANTHER" id="PTHR41913:SF1">
    <property type="entry name" value="DUF1684 DOMAIN-CONTAINING PROTEIN"/>
    <property type="match status" value="1"/>
</dbReference>
<keyword evidence="2" id="KW-1185">Reference proteome</keyword>
<reference evidence="1 2" key="1">
    <citation type="submission" date="2020-08" db="EMBL/GenBank/DDBJ databases">
        <title>Sequencing the genomes of 1000 actinobacteria strains.</title>
        <authorList>
            <person name="Klenk H.-P."/>
        </authorList>
    </citation>
    <scope>NUCLEOTIDE SEQUENCE [LARGE SCALE GENOMIC DNA]</scope>
    <source>
        <strain evidence="1 2">DSM 41654</strain>
    </source>
</reference>
<sequence>MSYDGESFSDVRGFDLSGAPDDTRFIIGDLQIGVTYRDQYLLVNYDPQAPQRTGFRGVPTFEPDPGWVLRGRLDRYAAPKSVDFDTVGTDKSTYTSPGVITFTHAGREHTLTPTSSPSGMVVVFADATSGVTTYGACRSLSVPEPDQDGTVVLDFNRALNLPCAFSGMPVCPVAPAGNRLPFAVEAGEKTPHSQQH</sequence>
<comment type="caution">
    <text evidence="1">The sequence shown here is derived from an EMBL/GenBank/DDBJ whole genome shotgun (WGS) entry which is preliminary data.</text>
</comment>
<organism evidence="1 2">
    <name type="scientific">Kitasatospora kifunensis</name>
    <name type="common">Streptomyces kifunensis</name>
    <dbReference type="NCBI Taxonomy" id="58351"/>
    <lineage>
        <taxon>Bacteria</taxon>
        <taxon>Bacillati</taxon>
        <taxon>Actinomycetota</taxon>
        <taxon>Actinomycetes</taxon>
        <taxon>Kitasatosporales</taxon>
        <taxon>Streptomycetaceae</taxon>
        <taxon>Kitasatospora</taxon>
    </lineage>
</organism>
<evidence type="ECO:0008006" key="3">
    <source>
        <dbReference type="Google" id="ProtNLM"/>
    </source>
</evidence>
<dbReference type="RefSeq" id="WP_184945780.1">
    <property type="nucleotide sequence ID" value="NZ_JACHJV010000003.1"/>
</dbReference>
<dbReference type="Pfam" id="PF07920">
    <property type="entry name" value="DUF1684"/>
    <property type="match status" value="1"/>
</dbReference>
<protein>
    <recommendedName>
        <fullName evidence="3">DUF1684 domain-containing protein</fullName>
    </recommendedName>
</protein>
<accession>A0A7W7W083</accession>
<evidence type="ECO:0000313" key="1">
    <source>
        <dbReference type="EMBL" id="MBB4928410.1"/>
    </source>
</evidence>
<proteinExistence type="predicted"/>
<dbReference type="Proteomes" id="UP000540506">
    <property type="component" value="Unassembled WGS sequence"/>
</dbReference>
<dbReference type="AlphaFoldDB" id="A0A7W7W083"/>
<name>A0A7W7W083_KITKI</name>
<dbReference type="InterPro" id="IPR012467">
    <property type="entry name" value="DUF1684"/>
</dbReference>